<dbReference type="PROSITE" id="PS51340">
    <property type="entry name" value="MOSC"/>
    <property type="match status" value="1"/>
</dbReference>
<name>A0A128EJY9_9BACT</name>
<evidence type="ECO:0000313" key="3">
    <source>
        <dbReference type="Proteomes" id="UP000069632"/>
    </source>
</evidence>
<dbReference type="PANTHER" id="PTHR30212:SF2">
    <property type="entry name" value="PROTEIN YIIM"/>
    <property type="match status" value="1"/>
</dbReference>
<dbReference type="SUPFAM" id="SSF50800">
    <property type="entry name" value="PK beta-barrel domain-like"/>
    <property type="match status" value="1"/>
</dbReference>
<feature type="domain" description="MOSC" evidence="1">
    <location>
        <begin position="35"/>
        <end position="169"/>
    </location>
</feature>
<dbReference type="RefSeq" id="WP_082259001.1">
    <property type="nucleotide sequence ID" value="NZ_CP053844.1"/>
</dbReference>
<dbReference type="EMBL" id="FIZP01000015">
    <property type="protein sequence ID" value="CZE49194.1"/>
    <property type="molecule type" value="Genomic_DNA"/>
</dbReference>
<accession>A0A128EJY9</accession>
<reference evidence="2 3" key="1">
    <citation type="submission" date="2016-02" db="EMBL/GenBank/DDBJ databases">
        <authorList>
            <consortium name="Pathogen Informatics"/>
        </authorList>
    </citation>
    <scope>NUCLEOTIDE SEQUENCE [LARGE SCALE GENOMIC DNA]</scope>
    <source>
        <strain evidence="2 3">RC20</strain>
    </source>
</reference>
<evidence type="ECO:0000313" key="2">
    <source>
        <dbReference type="EMBL" id="CZE49194.1"/>
    </source>
</evidence>
<protein>
    <submittedName>
        <fullName evidence="2">Mosc domain-containing protein</fullName>
    </submittedName>
</protein>
<dbReference type="InterPro" id="IPR052353">
    <property type="entry name" value="Benzoxazolinone_Detox_Enz"/>
</dbReference>
<dbReference type="InterPro" id="IPR011037">
    <property type="entry name" value="Pyrv_Knase-like_insert_dom_sf"/>
</dbReference>
<dbReference type="GO" id="GO:0003824">
    <property type="term" value="F:catalytic activity"/>
    <property type="evidence" value="ECO:0007669"/>
    <property type="project" value="InterPro"/>
</dbReference>
<keyword evidence="3" id="KW-1185">Reference proteome</keyword>
<evidence type="ECO:0000259" key="1">
    <source>
        <dbReference type="PROSITE" id="PS51340"/>
    </source>
</evidence>
<dbReference type="AlphaFoldDB" id="A0A128EJY9"/>
<dbReference type="GO" id="GO:0030151">
    <property type="term" value="F:molybdenum ion binding"/>
    <property type="evidence" value="ECO:0007669"/>
    <property type="project" value="InterPro"/>
</dbReference>
<dbReference type="Gene3D" id="2.40.33.20">
    <property type="entry name" value="PK beta-barrel domain-like"/>
    <property type="match status" value="1"/>
</dbReference>
<dbReference type="PANTHER" id="PTHR30212">
    <property type="entry name" value="PROTEIN YIIM"/>
    <property type="match status" value="1"/>
</dbReference>
<organism evidence="2 3">
    <name type="scientific">Campylobacter geochelonis</name>
    <dbReference type="NCBI Taxonomy" id="1780362"/>
    <lineage>
        <taxon>Bacteria</taxon>
        <taxon>Pseudomonadati</taxon>
        <taxon>Campylobacterota</taxon>
        <taxon>Epsilonproteobacteria</taxon>
        <taxon>Campylobacterales</taxon>
        <taxon>Campylobacteraceae</taxon>
        <taxon>Campylobacter</taxon>
    </lineage>
</organism>
<proteinExistence type="predicted"/>
<sequence length="228" mass="26099">MAKILFLGVGKIQKYGKENYINLLEKPWQSAMKKVAFQGEVYANELGFINDSVADTKNHGGIEKAIFANSAKNYKIWENFLETKIEFGDMGENLSIDELDENSVCVGDIHKIGSLVLQVSQPRKPCFKISKFFNNAKFTAEIFKTGRTGWYYRVVENGSCKCGDEVEIVQKDSANLSIMELNQLFYAPKEHLELLEKLKKLKTIKNGWDKSIQERILGIYDNEYMRSL</sequence>
<dbReference type="InterPro" id="IPR005302">
    <property type="entry name" value="MoCF_Sase_C"/>
</dbReference>
<dbReference type="Proteomes" id="UP000069632">
    <property type="component" value="Unassembled WGS sequence"/>
</dbReference>
<dbReference type="GO" id="GO:0030170">
    <property type="term" value="F:pyridoxal phosphate binding"/>
    <property type="evidence" value="ECO:0007669"/>
    <property type="project" value="InterPro"/>
</dbReference>
<gene>
    <name evidence="2" type="primary">yiiM</name>
    <name evidence="2" type="ORF">ERS672216_01800</name>
</gene>
<dbReference type="OrthoDB" id="9786134at2"/>
<dbReference type="Pfam" id="PF03473">
    <property type="entry name" value="MOSC"/>
    <property type="match status" value="1"/>
</dbReference>